<gene>
    <name evidence="6" type="ORF">RU08_20915</name>
</gene>
<dbReference type="Pfam" id="PF04828">
    <property type="entry name" value="GFA"/>
    <property type="match status" value="1"/>
</dbReference>
<dbReference type="RefSeq" id="WP_042555766.1">
    <property type="nucleotide sequence ID" value="NZ_JXQW01000062.1"/>
</dbReference>
<dbReference type="PANTHER" id="PTHR33337:SF40">
    <property type="entry name" value="CENP-V_GFA DOMAIN-CONTAINING PROTEIN-RELATED"/>
    <property type="match status" value="1"/>
</dbReference>
<protein>
    <submittedName>
        <fullName evidence="6">Ribulose-5-phosphate 3-epimerase</fullName>
    </submittedName>
</protein>
<keyword evidence="3" id="KW-0862">Zinc</keyword>
<sequence length="131" mass="14569">MHSGSCLCGTVKYQIDAPIESANHCHCSQCRKGHGAAFATYGNVRREHFRFTQGEESVSTFNSSPGVGRTFCQRCGSNLQWFAEQPRPNWLSVTLGTLDTPLPSVAQQHIHAESCADWYRIADGLPVERRD</sequence>
<dbReference type="PANTHER" id="PTHR33337">
    <property type="entry name" value="GFA DOMAIN-CONTAINING PROTEIN"/>
    <property type="match status" value="1"/>
</dbReference>
<dbReference type="PROSITE" id="PS51891">
    <property type="entry name" value="CENP_V_GFA"/>
    <property type="match status" value="1"/>
</dbReference>
<keyword evidence="2" id="KW-0479">Metal-binding</keyword>
<evidence type="ECO:0000313" key="6">
    <source>
        <dbReference type="EMBL" id="KIP96712.1"/>
    </source>
</evidence>
<comment type="caution">
    <text evidence="6">The sequence shown here is derived from an EMBL/GenBank/DDBJ whole genome shotgun (WGS) entry which is preliminary data.</text>
</comment>
<dbReference type="AlphaFoldDB" id="A0A0D0IU61"/>
<feature type="domain" description="CENP-V/GFA" evidence="5">
    <location>
        <begin position="2"/>
        <end position="120"/>
    </location>
</feature>
<dbReference type="InterPro" id="IPR006913">
    <property type="entry name" value="CENP-V/GFA"/>
</dbReference>
<dbReference type="Proteomes" id="UP000032068">
    <property type="component" value="Unassembled WGS sequence"/>
</dbReference>
<proteinExistence type="inferred from homology"/>
<name>A0A0D0IU61_9PSED</name>
<dbReference type="SUPFAM" id="SSF51316">
    <property type="entry name" value="Mss4-like"/>
    <property type="match status" value="1"/>
</dbReference>
<dbReference type="EMBL" id="JXQW01000062">
    <property type="protein sequence ID" value="KIP96712.1"/>
    <property type="molecule type" value="Genomic_DNA"/>
</dbReference>
<dbReference type="GO" id="GO:0046872">
    <property type="term" value="F:metal ion binding"/>
    <property type="evidence" value="ECO:0007669"/>
    <property type="project" value="UniProtKB-KW"/>
</dbReference>
<evidence type="ECO:0000256" key="3">
    <source>
        <dbReference type="ARBA" id="ARBA00022833"/>
    </source>
</evidence>
<dbReference type="GO" id="GO:0016846">
    <property type="term" value="F:carbon-sulfur lyase activity"/>
    <property type="evidence" value="ECO:0007669"/>
    <property type="project" value="InterPro"/>
</dbReference>
<dbReference type="InterPro" id="IPR011057">
    <property type="entry name" value="Mss4-like_sf"/>
</dbReference>
<keyword evidence="4" id="KW-0456">Lyase</keyword>
<dbReference type="OrthoDB" id="7765631at2"/>
<accession>A0A0D0IU61</accession>
<evidence type="ECO:0000256" key="2">
    <source>
        <dbReference type="ARBA" id="ARBA00022723"/>
    </source>
</evidence>
<comment type="similarity">
    <text evidence="1">Belongs to the Gfa family.</text>
</comment>
<evidence type="ECO:0000259" key="5">
    <source>
        <dbReference type="PROSITE" id="PS51891"/>
    </source>
</evidence>
<evidence type="ECO:0000313" key="7">
    <source>
        <dbReference type="Proteomes" id="UP000032068"/>
    </source>
</evidence>
<organism evidence="6 7">
    <name type="scientific">Pseudomonas fulva</name>
    <dbReference type="NCBI Taxonomy" id="47880"/>
    <lineage>
        <taxon>Bacteria</taxon>
        <taxon>Pseudomonadati</taxon>
        <taxon>Pseudomonadota</taxon>
        <taxon>Gammaproteobacteria</taxon>
        <taxon>Pseudomonadales</taxon>
        <taxon>Pseudomonadaceae</taxon>
        <taxon>Pseudomonas</taxon>
    </lineage>
</organism>
<evidence type="ECO:0000256" key="4">
    <source>
        <dbReference type="ARBA" id="ARBA00023239"/>
    </source>
</evidence>
<dbReference type="Gene3D" id="3.90.1590.10">
    <property type="entry name" value="glutathione-dependent formaldehyde- activating enzyme (gfa)"/>
    <property type="match status" value="1"/>
</dbReference>
<reference evidence="6 7" key="1">
    <citation type="submission" date="2014-12" db="EMBL/GenBank/DDBJ databases">
        <title>16Stimator: statistical estimation of ribosomal gene copy numbers from draft genome assemblies.</title>
        <authorList>
            <person name="Perisin M.A."/>
            <person name="Vetter M."/>
            <person name="Gilbert J.A."/>
            <person name="Bergelson J."/>
        </authorList>
    </citation>
    <scope>NUCLEOTIDE SEQUENCE [LARGE SCALE GENOMIC DNA]</scope>
    <source>
        <strain evidence="6 7">MEJ086</strain>
    </source>
</reference>
<evidence type="ECO:0000256" key="1">
    <source>
        <dbReference type="ARBA" id="ARBA00005495"/>
    </source>
</evidence>